<dbReference type="SMART" id="SM00448">
    <property type="entry name" value="REC"/>
    <property type="match status" value="1"/>
</dbReference>
<dbReference type="PROSITE" id="PS50110">
    <property type="entry name" value="RESPONSE_REGULATORY"/>
    <property type="match status" value="1"/>
</dbReference>
<comment type="caution">
    <text evidence="5">The sequence shown here is derived from an EMBL/GenBank/DDBJ whole genome shotgun (WGS) entry which is preliminary data.</text>
</comment>
<gene>
    <name evidence="5" type="ORF">HOP52_16300</name>
</gene>
<name>A0ABS9PC15_9GAMM</name>
<dbReference type="PANTHER" id="PTHR45228:SF8">
    <property type="entry name" value="TWO-COMPONENT RESPONSE REGULATOR-RELATED"/>
    <property type="match status" value="1"/>
</dbReference>
<dbReference type="CDD" id="cd17569">
    <property type="entry name" value="REC_HupR-like"/>
    <property type="match status" value="1"/>
</dbReference>
<dbReference type="InterPro" id="IPR001789">
    <property type="entry name" value="Sig_transdc_resp-reg_receiver"/>
</dbReference>
<dbReference type="CDD" id="cd00077">
    <property type="entry name" value="HDc"/>
    <property type="match status" value="1"/>
</dbReference>
<dbReference type="InterPro" id="IPR003607">
    <property type="entry name" value="HD/PDEase_dom"/>
</dbReference>
<evidence type="ECO:0000256" key="1">
    <source>
        <dbReference type="PROSITE-ProRule" id="PRU00169"/>
    </source>
</evidence>
<dbReference type="Gene3D" id="1.10.3210.10">
    <property type="entry name" value="Hypothetical protein af1432"/>
    <property type="match status" value="1"/>
</dbReference>
<evidence type="ECO:0000256" key="2">
    <source>
        <dbReference type="SAM" id="Coils"/>
    </source>
</evidence>
<dbReference type="PROSITE" id="PS51832">
    <property type="entry name" value="HD_GYP"/>
    <property type="match status" value="1"/>
</dbReference>
<dbReference type="SUPFAM" id="SSF109604">
    <property type="entry name" value="HD-domain/PDEase-like"/>
    <property type="match status" value="1"/>
</dbReference>
<dbReference type="InterPro" id="IPR037522">
    <property type="entry name" value="HD_GYP_dom"/>
</dbReference>
<sequence length="457" mass="51482">MQEHDAPQERPTATLLLVDDEPHVLSALKRALRREHYRLLTAADGEQALALLDTESVDLVVSDSLMPGMDGAELLGHIQRRWPDCLRMLLTGRADLKATVRAINEGHIYHFIAKPWDDDELRLTIRQALAHQQAKREQQRLEALTQAQNRELVELNANLEARVAARTQELQQVADMLDAAYGDLKHSYVTATQVFSSLLNQRLPRHLQTNAQVGDLIKAFAETHGLEEELQRELMMAAALYNLGKLTWDDHLLSTPAQRLFAREQTAYRHYPETGEGLLMTLEPLQGAARLIRHHRERWNGSGYPDHLQGEAIPYGARLLALAVDFIELQRGMILPRKVPRQDALDLLRKFSGRVYDPALCKSFVALCIEQAPDLGLAGKKVLSLPPRKLEPDMTLAQDLHSPSGMLLLNQGKALTRQLIDKLIRLEELEDTQLSLLVHPPEAANAEPHLAQSERNP</sequence>
<dbReference type="Gene3D" id="3.40.50.2300">
    <property type="match status" value="1"/>
</dbReference>
<dbReference type="PANTHER" id="PTHR45228">
    <property type="entry name" value="CYCLIC DI-GMP PHOSPHODIESTERASE TM_0186-RELATED"/>
    <property type="match status" value="1"/>
</dbReference>
<feature type="modified residue" description="4-aspartylphosphate" evidence="1">
    <location>
        <position position="63"/>
    </location>
</feature>
<dbReference type="Proteomes" id="UP000814385">
    <property type="component" value="Unassembled WGS sequence"/>
</dbReference>
<keyword evidence="6" id="KW-1185">Reference proteome</keyword>
<dbReference type="InterPro" id="IPR011006">
    <property type="entry name" value="CheY-like_superfamily"/>
</dbReference>
<dbReference type="RefSeq" id="WP_238978467.1">
    <property type="nucleotide sequence ID" value="NZ_JABFUC010000015.1"/>
</dbReference>
<organism evidence="5 6">
    <name type="scientific">Billgrantia campisalis</name>
    <dbReference type="NCBI Taxonomy" id="74661"/>
    <lineage>
        <taxon>Bacteria</taxon>
        <taxon>Pseudomonadati</taxon>
        <taxon>Pseudomonadota</taxon>
        <taxon>Gammaproteobacteria</taxon>
        <taxon>Oceanospirillales</taxon>
        <taxon>Halomonadaceae</taxon>
        <taxon>Billgrantia</taxon>
    </lineage>
</organism>
<evidence type="ECO:0000313" key="5">
    <source>
        <dbReference type="EMBL" id="MCG6659318.1"/>
    </source>
</evidence>
<feature type="domain" description="Response regulatory" evidence="3">
    <location>
        <begin position="14"/>
        <end position="129"/>
    </location>
</feature>
<dbReference type="EMBL" id="JABFUC010000015">
    <property type="protein sequence ID" value="MCG6659318.1"/>
    <property type="molecule type" value="Genomic_DNA"/>
</dbReference>
<dbReference type="Pfam" id="PF00072">
    <property type="entry name" value="Response_reg"/>
    <property type="match status" value="1"/>
</dbReference>
<keyword evidence="1" id="KW-0597">Phosphoprotein</keyword>
<proteinExistence type="predicted"/>
<reference evidence="5 6" key="1">
    <citation type="submission" date="2020-05" db="EMBL/GenBank/DDBJ databases">
        <title>Comparative genomic analysis of denitrifying bacteria from Halomonas genus.</title>
        <authorList>
            <person name="Wang L."/>
            <person name="Shao Z."/>
        </authorList>
    </citation>
    <scope>NUCLEOTIDE SEQUENCE [LARGE SCALE GENOMIC DNA]</scope>
    <source>
        <strain evidence="5 6">A4</strain>
    </source>
</reference>
<feature type="coiled-coil region" evidence="2">
    <location>
        <begin position="131"/>
        <end position="169"/>
    </location>
</feature>
<feature type="domain" description="HD-GYP" evidence="4">
    <location>
        <begin position="184"/>
        <end position="380"/>
    </location>
</feature>
<protein>
    <submittedName>
        <fullName evidence="5">Response regulator</fullName>
    </submittedName>
</protein>
<dbReference type="InterPro" id="IPR052020">
    <property type="entry name" value="Cyclic_di-GMP/3'3'-cGAMP_PDE"/>
</dbReference>
<evidence type="ECO:0000259" key="4">
    <source>
        <dbReference type="PROSITE" id="PS51832"/>
    </source>
</evidence>
<dbReference type="Pfam" id="PF13487">
    <property type="entry name" value="HD_5"/>
    <property type="match status" value="1"/>
</dbReference>
<evidence type="ECO:0000313" key="6">
    <source>
        <dbReference type="Proteomes" id="UP000814385"/>
    </source>
</evidence>
<keyword evidence="2" id="KW-0175">Coiled coil</keyword>
<accession>A0ABS9PC15</accession>
<dbReference type="SUPFAM" id="SSF52172">
    <property type="entry name" value="CheY-like"/>
    <property type="match status" value="1"/>
</dbReference>
<evidence type="ECO:0000259" key="3">
    <source>
        <dbReference type="PROSITE" id="PS50110"/>
    </source>
</evidence>